<name>A0A1V9EVT2_9BACT</name>
<keyword evidence="1" id="KW-0732">Signal</keyword>
<gene>
    <name evidence="2" type="ORF">A4R26_30120</name>
</gene>
<organism evidence="2 3">
    <name type="scientific">Niastella populi</name>
    <dbReference type="NCBI Taxonomy" id="550983"/>
    <lineage>
        <taxon>Bacteria</taxon>
        <taxon>Pseudomonadati</taxon>
        <taxon>Bacteroidota</taxon>
        <taxon>Chitinophagia</taxon>
        <taxon>Chitinophagales</taxon>
        <taxon>Chitinophagaceae</taxon>
        <taxon>Niastella</taxon>
    </lineage>
</organism>
<protein>
    <recommendedName>
        <fullName evidence="4">MmpS family membrane protein</fullName>
    </recommendedName>
</protein>
<keyword evidence="3" id="KW-1185">Reference proteome</keyword>
<dbReference type="STRING" id="550983.A4R26_30120"/>
<dbReference type="RefSeq" id="WP_081170043.1">
    <property type="nucleotide sequence ID" value="NZ_LWBP01000222.1"/>
</dbReference>
<feature type="chain" id="PRO_5012258073" description="MmpS family membrane protein" evidence="1">
    <location>
        <begin position="28"/>
        <end position="133"/>
    </location>
</feature>
<feature type="signal peptide" evidence="1">
    <location>
        <begin position="1"/>
        <end position="27"/>
    </location>
</feature>
<comment type="caution">
    <text evidence="2">The sequence shown here is derived from an EMBL/GenBank/DDBJ whole genome shotgun (WGS) entry which is preliminary data.</text>
</comment>
<reference evidence="3" key="1">
    <citation type="submission" date="2016-04" db="EMBL/GenBank/DDBJ databases">
        <authorList>
            <person name="Chen L."/>
            <person name="Zhuang W."/>
            <person name="Wang G."/>
        </authorList>
    </citation>
    <scope>NUCLEOTIDE SEQUENCE [LARGE SCALE GENOMIC DNA]</scope>
    <source>
        <strain evidence="3">208</strain>
    </source>
</reference>
<proteinExistence type="predicted"/>
<dbReference type="AlphaFoldDB" id="A0A1V9EVT2"/>
<evidence type="ECO:0008006" key="4">
    <source>
        <dbReference type="Google" id="ProtNLM"/>
    </source>
</evidence>
<dbReference type="Gene3D" id="2.60.40.2880">
    <property type="entry name" value="MmpS1-5, C-terminal soluble domain"/>
    <property type="match status" value="1"/>
</dbReference>
<accession>A0A1V9EVT2</accession>
<dbReference type="InterPro" id="IPR038468">
    <property type="entry name" value="MmpS_C"/>
</dbReference>
<evidence type="ECO:0000256" key="1">
    <source>
        <dbReference type="SAM" id="SignalP"/>
    </source>
</evidence>
<dbReference type="Proteomes" id="UP000192276">
    <property type="component" value="Unassembled WGS sequence"/>
</dbReference>
<dbReference type="EMBL" id="LWBP01000222">
    <property type="protein sequence ID" value="OQP49975.1"/>
    <property type="molecule type" value="Genomic_DNA"/>
</dbReference>
<dbReference type="OrthoDB" id="1377205at2"/>
<evidence type="ECO:0000313" key="2">
    <source>
        <dbReference type="EMBL" id="OQP49975.1"/>
    </source>
</evidence>
<sequence>MKTLKYFSLSVLSLALVIISMPGCSKKKDENADAKRNVKYELSGTYTGKFTVLITDNESGSQVYDNVTIPWSKEVTYPDKVIAIGIGTSTTTDGAAGQTAFLKIYSNGSVVKSTNATADNNGGLMLPSLGHSF</sequence>
<evidence type="ECO:0000313" key="3">
    <source>
        <dbReference type="Proteomes" id="UP000192276"/>
    </source>
</evidence>